<keyword evidence="3" id="KW-1185">Reference proteome</keyword>
<gene>
    <name evidence="2" type="ORF">NLI96_g8948</name>
</gene>
<evidence type="ECO:0000313" key="3">
    <source>
        <dbReference type="Proteomes" id="UP001212997"/>
    </source>
</evidence>
<organism evidence="2 3">
    <name type="scientific">Meripilus lineatus</name>
    <dbReference type="NCBI Taxonomy" id="2056292"/>
    <lineage>
        <taxon>Eukaryota</taxon>
        <taxon>Fungi</taxon>
        <taxon>Dikarya</taxon>
        <taxon>Basidiomycota</taxon>
        <taxon>Agaricomycotina</taxon>
        <taxon>Agaricomycetes</taxon>
        <taxon>Polyporales</taxon>
        <taxon>Meripilaceae</taxon>
        <taxon>Meripilus</taxon>
    </lineage>
</organism>
<accession>A0AAD5UYN9</accession>
<protein>
    <submittedName>
        <fullName evidence="2">Uncharacterized protein</fullName>
    </submittedName>
</protein>
<comment type="caution">
    <text evidence="2">The sequence shown here is derived from an EMBL/GenBank/DDBJ whole genome shotgun (WGS) entry which is preliminary data.</text>
</comment>
<evidence type="ECO:0000256" key="1">
    <source>
        <dbReference type="SAM" id="MobiDB-lite"/>
    </source>
</evidence>
<name>A0AAD5UYN9_9APHY</name>
<feature type="compositionally biased region" description="Polar residues" evidence="1">
    <location>
        <begin position="10"/>
        <end position="44"/>
    </location>
</feature>
<sequence>MLRPMPSVPGNDNASGDAVQSSTSQTPRALEPGSNSSSNLVQTTASGRNPKLITIYTSTENSSKTLKHQARVSLIIAPAGNYCEPIVWKVLDISRRSEFRVLLSWCYTPAVAVPVQDTSFDIQTIHPGQCGIYRREGVHPAWSPDYVPICENNKIAARNEDDIPHRFILGSVDEEHGFQKFADLGRMKYAIAALSNS</sequence>
<dbReference type="AlphaFoldDB" id="A0AAD5UYN9"/>
<feature type="region of interest" description="Disordered" evidence="1">
    <location>
        <begin position="1"/>
        <end position="44"/>
    </location>
</feature>
<proteinExistence type="predicted"/>
<reference evidence="2" key="1">
    <citation type="submission" date="2022-07" db="EMBL/GenBank/DDBJ databases">
        <title>Genome Sequence of Physisporinus lineatus.</title>
        <authorList>
            <person name="Buettner E."/>
        </authorList>
    </citation>
    <scope>NUCLEOTIDE SEQUENCE</scope>
    <source>
        <strain evidence="2">VT162</strain>
    </source>
</reference>
<dbReference type="EMBL" id="JANAWD010000429">
    <property type="protein sequence ID" value="KAJ3479587.1"/>
    <property type="molecule type" value="Genomic_DNA"/>
</dbReference>
<evidence type="ECO:0000313" key="2">
    <source>
        <dbReference type="EMBL" id="KAJ3479587.1"/>
    </source>
</evidence>
<dbReference type="Proteomes" id="UP001212997">
    <property type="component" value="Unassembled WGS sequence"/>
</dbReference>